<gene>
    <name evidence="2" type="ordered locus">VIBHAR_02324</name>
</gene>
<name>A7MWG6_VIBC1</name>
<evidence type="ECO:0000313" key="2">
    <source>
        <dbReference type="EMBL" id="ABU71286.1"/>
    </source>
</evidence>
<dbReference type="InterPro" id="IPR009057">
    <property type="entry name" value="Homeodomain-like_sf"/>
</dbReference>
<feature type="domain" description="Insertion element IS150 protein InsJ-like helix-turn-helix" evidence="1">
    <location>
        <begin position="12"/>
        <end position="63"/>
    </location>
</feature>
<dbReference type="AlphaFoldDB" id="A7MWG6"/>
<sequence length="153" mass="17719">MLVTMNDHELQRFSIIQDVLSNKLKRRDAISILGISYRHLSRILKAFKELGVESLAQGNRGKPSSNRISDDTKLHVLKLISEYYLNFGPTLVHEKLIEIQGFNISLETLRQWMIADGLWVPHSKRKPRVYQPRYRRDCLGELVQIDGSHHTTA</sequence>
<accession>A7MWG6</accession>
<dbReference type="Pfam" id="PF13518">
    <property type="entry name" value="HTH_28"/>
    <property type="match status" value="1"/>
</dbReference>
<evidence type="ECO:0000313" key="3">
    <source>
        <dbReference type="Proteomes" id="UP000008152"/>
    </source>
</evidence>
<dbReference type="EMBL" id="CP000789">
    <property type="protein sequence ID" value="ABU71286.1"/>
    <property type="molecule type" value="Genomic_DNA"/>
</dbReference>
<dbReference type="SUPFAM" id="SSF46689">
    <property type="entry name" value="Homeodomain-like"/>
    <property type="match status" value="1"/>
</dbReference>
<proteinExistence type="predicted"/>
<dbReference type="PATRIC" id="fig|338187.36.peg.2249"/>
<dbReference type="RefSeq" id="WP_012128000.1">
    <property type="nucleotide sequence ID" value="NC_009783.1"/>
</dbReference>
<evidence type="ECO:0000259" key="1">
    <source>
        <dbReference type="Pfam" id="PF13518"/>
    </source>
</evidence>
<organism evidence="2 3">
    <name type="scientific">Vibrio campbellii (strain ATCC BAA-1116)</name>
    <dbReference type="NCBI Taxonomy" id="2902295"/>
    <lineage>
        <taxon>Bacteria</taxon>
        <taxon>Pseudomonadati</taxon>
        <taxon>Pseudomonadota</taxon>
        <taxon>Gammaproteobacteria</taxon>
        <taxon>Vibrionales</taxon>
        <taxon>Vibrionaceae</taxon>
        <taxon>Vibrio</taxon>
    </lineage>
</organism>
<reference evidence="2 3" key="1">
    <citation type="submission" date="2007-08" db="EMBL/GenBank/DDBJ databases">
        <authorList>
            <consortium name="The Vibrio harveyi Genome Sequencing Project"/>
            <person name="Bassler B."/>
            <person name="Clifton S.W."/>
            <person name="Fulton L."/>
            <person name="Delehaunty K."/>
            <person name="Fronick C."/>
            <person name="Harrison M."/>
            <person name="Markivic C."/>
            <person name="Fulton R."/>
            <person name="Tin-Wollam A.-M."/>
            <person name="Shah N."/>
            <person name="Pepin K."/>
            <person name="Nash W."/>
            <person name="Thiruvilangam P."/>
            <person name="Bhonagiri V."/>
            <person name="Waters C."/>
            <person name="Tu K.C."/>
            <person name="Irgon J."/>
            <person name="Wilson R.K."/>
        </authorList>
    </citation>
    <scope>NUCLEOTIDE SEQUENCE [LARGE SCALE GENOMIC DNA]</scope>
    <source>
        <strain evidence="3">ATCC BAA-1116 / BB120</strain>
    </source>
</reference>
<dbReference type="Proteomes" id="UP000008152">
    <property type="component" value="Chromosome I"/>
</dbReference>
<dbReference type="KEGG" id="vha:VIBHAR_02324"/>
<dbReference type="InterPro" id="IPR055247">
    <property type="entry name" value="InsJ-like_HTH"/>
</dbReference>
<protein>
    <recommendedName>
        <fullName evidence="1">Insertion element IS150 protein InsJ-like helix-turn-helix domain-containing protein</fullName>
    </recommendedName>
</protein>